<dbReference type="Proteomes" id="UP000198571">
    <property type="component" value="Unassembled WGS sequence"/>
</dbReference>
<feature type="chain" id="PRO_5039199922" evidence="1">
    <location>
        <begin position="18"/>
        <end position="259"/>
    </location>
</feature>
<dbReference type="PROSITE" id="PS51257">
    <property type="entry name" value="PROKAR_LIPOPROTEIN"/>
    <property type="match status" value="1"/>
</dbReference>
<evidence type="ECO:0000256" key="1">
    <source>
        <dbReference type="SAM" id="SignalP"/>
    </source>
</evidence>
<dbReference type="AlphaFoldDB" id="A0A1H9UE49"/>
<organism evidence="2 3">
    <name type="scientific">Salipaludibacillus aurantiacus</name>
    <dbReference type="NCBI Taxonomy" id="1601833"/>
    <lineage>
        <taxon>Bacteria</taxon>
        <taxon>Bacillati</taxon>
        <taxon>Bacillota</taxon>
        <taxon>Bacilli</taxon>
        <taxon>Bacillales</taxon>
        <taxon>Bacillaceae</taxon>
    </lineage>
</organism>
<evidence type="ECO:0000313" key="2">
    <source>
        <dbReference type="EMBL" id="SES07447.1"/>
    </source>
</evidence>
<protein>
    <submittedName>
        <fullName evidence="2">Uncharacterized protein</fullName>
    </submittedName>
</protein>
<gene>
    <name evidence="2" type="ORF">SAMN05518684_107143</name>
</gene>
<keyword evidence="1" id="KW-0732">Signal</keyword>
<accession>A0A1H9UE49</accession>
<evidence type="ECO:0000313" key="3">
    <source>
        <dbReference type="Proteomes" id="UP000198571"/>
    </source>
</evidence>
<sequence>MKCMWLLSIVAAAGVMAGCQTSEEQSNAEESIENEEVQEEGIVEVENTFTTYEFSSGMAIDVIDGENVSMEEFHGQDPTSESAGARLISDTSFKGCEDQHNTRLQLPLKRVGGEREEWVIPEDCYQDIVAHEYGEFEFDIFKYIGRDETPKDIEEVKETNLVIAESSNTAEGEPFTVTEVDLENHPRLDEVFDYYFTVEGTYGEEGPQNDWLTGREYVLHRLVKVEDHIQYSVRIEYPKDKADDEKVETLFHMASTLQY</sequence>
<name>A0A1H9UE49_9BACI</name>
<reference evidence="3" key="1">
    <citation type="submission" date="2016-10" db="EMBL/GenBank/DDBJ databases">
        <authorList>
            <person name="Varghese N."/>
            <person name="Submissions S."/>
        </authorList>
    </citation>
    <scope>NUCLEOTIDE SEQUENCE [LARGE SCALE GENOMIC DNA]</scope>
    <source>
        <strain evidence="3">S9</strain>
    </source>
</reference>
<proteinExistence type="predicted"/>
<keyword evidence="3" id="KW-1185">Reference proteome</keyword>
<dbReference type="RefSeq" id="WP_093051496.1">
    <property type="nucleotide sequence ID" value="NZ_FOGT01000007.1"/>
</dbReference>
<feature type="signal peptide" evidence="1">
    <location>
        <begin position="1"/>
        <end position="17"/>
    </location>
</feature>
<dbReference type="EMBL" id="FOGT01000007">
    <property type="protein sequence ID" value="SES07447.1"/>
    <property type="molecule type" value="Genomic_DNA"/>
</dbReference>